<keyword evidence="3" id="KW-1185">Reference proteome</keyword>
<accession>A0A239M2F8</accession>
<dbReference type="EMBL" id="FZOW01000015">
    <property type="protein sequence ID" value="SNT36273.1"/>
    <property type="molecule type" value="Genomic_DNA"/>
</dbReference>
<evidence type="ECO:0000313" key="2">
    <source>
        <dbReference type="EMBL" id="SNT36273.1"/>
    </source>
</evidence>
<dbReference type="SUPFAM" id="SSF50249">
    <property type="entry name" value="Nucleic acid-binding proteins"/>
    <property type="match status" value="1"/>
</dbReference>
<dbReference type="AlphaFoldDB" id="A0A239M2F8"/>
<sequence length="79" mass="8546">MEPHLVGPLGTLYSWTTVHVSTSRQVPYTIGYVDFPGDLRVLGEIGGEIDSLSMDATVTLRADADGTWSFSPIATGDFR</sequence>
<dbReference type="Pfam" id="PF01796">
    <property type="entry name" value="OB_ChsH2_C"/>
    <property type="match status" value="1"/>
</dbReference>
<gene>
    <name evidence="2" type="ORF">SAMN05421642_11577</name>
</gene>
<dbReference type="InterPro" id="IPR002878">
    <property type="entry name" value="ChsH2_C"/>
</dbReference>
<dbReference type="Proteomes" id="UP000198327">
    <property type="component" value="Unassembled WGS sequence"/>
</dbReference>
<reference evidence="3" key="1">
    <citation type="submission" date="2017-06" db="EMBL/GenBank/DDBJ databases">
        <authorList>
            <person name="Varghese N."/>
            <person name="Submissions S."/>
        </authorList>
    </citation>
    <scope>NUCLEOTIDE SEQUENCE [LARGE SCALE GENOMIC DNA]</scope>
    <source>
        <strain evidence="3">JCM 23211</strain>
    </source>
</reference>
<dbReference type="RefSeq" id="WP_245866024.1">
    <property type="nucleotide sequence ID" value="NZ_FZOW01000015.1"/>
</dbReference>
<name>A0A239M2F8_9NOCA</name>
<feature type="domain" description="ChsH2 C-terminal OB-fold" evidence="1">
    <location>
        <begin position="8"/>
        <end position="61"/>
    </location>
</feature>
<proteinExistence type="predicted"/>
<organism evidence="2 3">
    <name type="scientific">Rhodococcoides kyotonense</name>
    <dbReference type="NCBI Taxonomy" id="398843"/>
    <lineage>
        <taxon>Bacteria</taxon>
        <taxon>Bacillati</taxon>
        <taxon>Actinomycetota</taxon>
        <taxon>Actinomycetes</taxon>
        <taxon>Mycobacteriales</taxon>
        <taxon>Nocardiaceae</taxon>
        <taxon>Rhodococcoides</taxon>
    </lineage>
</organism>
<dbReference type="InterPro" id="IPR012340">
    <property type="entry name" value="NA-bd_OB-fold"/>
</dbReference>
<evidence type="ECO:0000259" key="1">
    <source>
        <dbReference type="Pfam" id="PF01796"/>
    </source>
</evidence>
<protein>
    <submittedName>
        <fullName evidence="2">DUF35 OB-fold domain-containing protein, acyl-CoA-associated</fullName>
    </submittedName>
</protein>
<evidence type="ECO:0000313" key="3">
    <source>
        <dbReference type="Proteomes" id="UP000198327"/>
    </source>
</evidence>